<dbReference type="PRINTS" id="PR00038">
    <property type="entry name" value="HTHLUXR"/>
</dbReference>
<proteinExistence type="predicted"/>
<dbReference type="PANTHER" id="PTHR43214">
    <property type="entry name" value="TWO-COMPONENT RESPONSE REGULATOR"/>
    <property type="match status" value="1"/>
</dbReference>
<dbReference type="Proteomes" id="UP000002222">
    <property type="component" value="Chromosome"/>
</dbReference>
<keyword evidence="4" id="KW-1185">Reference proteome</keyword>
<dbReference type="PANTHER" id="PTHR43214:SF38">
    <property type="entry name" value="NITRATE_NITRITE RESPONSE REGULATOR PROTEIN NARL"/>
    <property type="match status" value="1"/>
</dbReference>
<accession>D1B156</accession>
<gene>
    <name evidence="3" type="ordered locus">Sdel_0795</name>
</gene>
<dbReference type="Gene3D" id="3.40.50.2300">
    <property type="match status" value="1"/>
</dbReference>
<dbReference type="AlphaFoldDB" id="D1B156"/>
<reference evidence="4" key="1">
    <citation type="submission" date="2009-11" db="EMBL/GenBank/DDBJ databases">
        <title>The complete genome of Sulfurospirillum deleyianum DSM 6946.</title>
        <authorList>
            <consortium name="US DOE Joint Genome Institute (JGI-PGF)"/>
            <person name="Lucas S."/>
            <person name="Copeland A."/>
            <person name="Lapidus A."/>
            <person name="Glavina del Rio T."/>
            <person name="Dalin E."/>
            <person name="Tice H."/>
            <person name="Bruce D."/>
            <person name="Goodwin L."/>
            <person name="Pitluck S."/>
            <person name="Kyrpides N."/>
            <person name="Mavromatis K."/>
            <person name="Ivanova N."/>
            <person name="Ovchinnikova G."/>
            <person name="Munk A.C."/>
            <person name="Lu M."/>
            <person name="Brettin T."/>
            <person name="Detter J.C."/>
            <person name="Han C."/>
            <person name="Tapia R."/>
            <person name="Larimer F."/>
            <person name="Land M."/>
            <person name="Hauser L."/>
            <person name="Markowitz V."/>
            <person name="Cheng J.F."/>
            <person name="Hugenholtz P."/>
            <person name="Woyke T."/>
            <person name="Wu D."/>
            <person name="Aumann P."/>
            <person name="Schneider S."/>
            <person name="Lang E."/>
            <person name="Spring S."/>
            <person name="Klenk H.P."/>
            <person name="Eisen J.A."/>
        </authorList>
    </citation>
    <scope>NUCLEOTIDE SEQUENCE [LARGE SCALE GENOMIC DNA]</scope>
    <source>
        <strain evidence="4">ATCC 51133 / DSM 6946 / 5175</strain>
    </source>
</reference>
<feature type="domain" description="HTH luxR-type" evidence="2">
    <location>
        <begin position="141"/>
        <end position="202"/>
    </location>
</feature>
<dbReference type="KEGG" id="sdl:Sdel_0795"/>
<dbReference type="InterPro" id="IPR039420">
    <property type="entry name" value="WalR-like"/>
</dbReference>
<keyword evidence="1" id="KW-0238">DNA-binding</keyword>
<dbReference type="OrthoDB" id="5512014at2"/>
<dbReference type="SUPFAM" id="SSF46894">
    <property type="entry name" value="C-terminal effector domain of the bipartite response regulators"/>
    <property type="match status" value="1"/>
</dbReference>
<dbReference type="EMBL" id="CP001816">
    <property type="protein sequence ID" value="ACZ11826.1"/>
    <property type="molecule type" value="Genomic_DNA"/>
</dbReference>
<dbReference type="Pfam" id="PF00196">
    <property type="entry name" value="GerE"/>
    <property type="match status" value="1"/>
</dbReference>
<organism evidence="3 4">
    <name type="scientific">Sulfurospirillum deleyianum (strain ATCC 51133 / DSM 6946 / 5175)</name>
    <dbReference type="NCBI Taxonomy" id="525898"/>
    <lineage>
        <taxon>Bacteria</taxon>
        <taxon>Pseudomonadati</taxon>
        <taxon>Campylobacterota</taxon>
        <taxon>Epsilonproteobacteria</taxon>
        <taxon>Campylobacterales</taxon>
        <taxon>Sulfurospirillaceae</taxon>
        <taxon>Sulfurospirillum</taxon>
    </lineage>
</organism>
<evidence type="ECO:0000313" key="4">
    <source>
        <dbReference type="Proteomes" id="UP000002222"/>
    </source>
</evidence>
<dbReference type="STRING" id="525898.Sdel_0795"/>
<reference evidence="3 4" key="2">
    <citation type="journal article" date="2010" name="Stand. Genomic Sci.">
        <title>Complete genome sequence of Sulfurospirillum deleyianum type strain (5175).</title>
        <authorList>
            <person name="Sikorski J."/>
            <person name="Lapidus A."/>
            <person name="Copeland A."/>
            <person name="Glavina Del Rio T."/>
            <person name="Nolan M."/>
            <person name="Lucas S."/>
            <person name="Chen F."/>
            <person name="Tice H."/>
            <person name="Cheng J.F."/>
            <person name="Saunders E."/>
            <person name="Bruce D."/>
            <person name="Goodwin L."/>
            <person name="Pitluck S."/>
            <person name="Ovchinnikova G."/>
            <person name="Pati A."/>
            <person name="Ivanova N."/>
            <person name="Mavromatis K."/>
            <person name="Chen A."/>
            <person name="Palaniappan K."/>
            <person name="Chain P."/>
            <person name="Land M."/>
            <person name="Hauser L."/>
            <person name="Chang Y.J."/>
            <person name="Jeffries C.D."/>
            <person name="Brettin T."/>
            <person name="Detter J.C."/>
            <person name="Han C."/>
            <person name="Rohde M."/>
            <person name="Lang E."/>
            <person name="Spring S."/>
            <person name="Goker M."/>
            <person name="Bristow J."/>
            <person name="Eisen J.A."/>
            <person name="Markowitz V."/>
            <person name="Hugenholtz P."/>
            <person name="Kyrpides N.C."/>
            <person name="Klenk H.P."/>
        </authorList>
    </citation>
    <scope>NUCLEOTIDE SEQUENCE [LARGE SCALE GENOMIC DNA]</scope>
    <source>
        <strain evidence="4">ATCC 51133 / DSM 6946 / 5175</strain>
    </source>
</reference>
<dbReference type="PROSITE" id="PS50043">
    <property type="entry name" value="HTH_LUXR_2"/>
    <property type="match status" value="1"/>
</dbReference>
<dbReference type="GO" id="GO:0006355">
    <property type="term" value="P:regulation of DNA-templated transcription"/>
    <property type="evidence" value="ECO:0007669"/>
    <property type="project" value="InterPro"/>
</dbReference>
<dbReference type="CDD" id="cd06170">
    <property type="entry name" value="LuxR_C_like"/>
    <property type="match status" value="1"/>
</dbReference>
<name>D1B156_SULD5</name>
<protein>
    <submittedName>
        <fullName evidence="3">Regulatory protein LuxR</fullName>
    </submittedName>
</protein>
<dbReference type="eggNOG" id="COG2197">
    <property type="taxonomic scope" value="Bacteria"/>
</dbReference>
<dbReference type="RefSeq" id="WP_012856590.1">
    <property type="nucleotide sequence ID" value="NC_013512.1"/>
</dbReference>
<evidence type="ECO:0000256" key="1">
    <source>
        <dbReference type="ARBA" id="ARBA00023125"/>
    </source>
</evidence>
<evidence type="ECO:0000313" key="3">
    <source>
        <dbReference type="EMBL" id="ACZ11826.1"/>
    </source>
</evidence>
<dbReference type="InterPro" id="IPR016032">
    <property type="entry name" value="Sig_transdc_resp-reg_C-effctor"/>
</dbReference>
<dbReference type="SMART" id="SM00421">
    <property type="entry name" value="HTH_LUXR"/>
    <property type="match status" value="1"/>
</dbReference>
<dbReference type="InterPro" id="IPR000792">
    <property type="entry name" value="Tscrpt_reg_LuxR_C"/>
</dbReference>
<sequence>MVILYSSHPEVIATWQAALTSEQCEVCHYEKALFAHLNALHVKTILVMEERHYGEDLEGFLEQLRDEYPWVSTIVLSQKPTYAQGSILLKYGIKAYGNTHMAPVHLNEALLVVKKGNVWLYPEFIQTMIQTLSSQKSLHVNQNLLEKLSCKEKEIASLIKEGLSNKEIALREGITERTVKAHLTSIYEKTGLKDRLALALVL</sequence>
<dbReference type="HOGENOM" id="CLU_000445_90_8_7"/>
<evidence type="ECO:0000259" key="2">
    <source>
        <dbReference type="PROSITE" id="PS50043"/>
    </source>
</evidence>
<dbReference type="GO" id="GO:0003677">
    <property type="term" value="F:DNA binding"/>
    <property type="evidence" value="ECO:0007669"/>
    <property type="project" value="UniProtKB-KW"/>
</dbReference>